<dbReference type="AlphaFoldDB" id="A0A4Q7YW59"/>
<comment type="caution">
    <text evidence="2">The sequence shown here is derived from an EMBL/GenBank/DDBJ whole genome shotgun (WGS) entry which is preliminary data.</text>
</comment>
<evidence type="ECO:0000313" key="2">
    <source>
        <dbReference type="EMBL" id="RZU41898.1"/>
    </source>
</evidence>
<proteinExistence type="predicted"/>
<dbReference type="PANTHER" id="PTHR33490">
    <property type="entry name" value="BLR5614 PROTEIN-RELATED"/>
    <property type="match status" value="1"/>
</dbReference>
<keyword evidence="3" id="KW-1185">Reference proteome</keyword>
<evidence type="ECO:0000259" key="1">
    <source>
        <dbReference type="SMART" id="SM00460"/>
    </source>
</evidence>
<dbReference type="InterPro" id="IPR002931">
    <property type="entry name" value="Transglutaminase-like"/>
</dbReference>
<dbReference type="SUPFAM" id="SSF54001">
    <property type="entry name" value="Cysteine proteinases"/>
    <property type="match status" value="1"/>
</dbReference>
<feature type="domain" description="Transglutaminase-like" evidence="1">
    <location>
        <begin position="178"/>
        <end position="254"/>
    </location>
</feature>
<organism evidence="2 3">
    <name type="scientific">Edaphobacter modestus</name>
    <dbReference type="NCBI Taxonomy" id="388466"/>
    <lineage>
        <taxon>Bacteria</taxon>
        <taxon>Pseudomonadati</taxon>
        <taxon>Acidobacteriota</taxon>
        <taxon>Terriglobia</taxon>
        <taxon>Terriglobales</taxon>
        <taxon>Acidobacteriaceae</taxon>
        <taxon>Edaphobacter</taxon>
    </lineage>
</organism>
<dbReference type="InterPro" id="IPR013589">
    <property type="entry name" value="Bac_transglu_N"/>
</dbReference>
<dbReference type="PANTHER" id="PTHR33490:SF1">
    <property type="entry name" value="SLL1233 PROTEIN"/>
    <property type="match status" value="1"/>
</dbReference>
<dbReference type="InterPro" id="IPR038765">
    <property type="entry name" value="Papain-like_cys_pep_sf"/>
</dbReference>
<dbReference type="Pfam" id="PF01841">
    <property type="entry name" value="Transglut_core"/>
    <property type="match status" value="1"/>
</dbReference>
<reference evidence="2 3" key="1">
    <citation type="submission" date="2019-02" db="EMBL/GenBank/DDBJ databases">
        <title>Genomic Encyclopedia of Archaeal and Bacterial Type Strains, Phase II (KMG-II): from individual species to whole genera.</title>
        <authorList>
            <person name="Goeker M."/>
        </authorList>
    </citation>
    <scope>NUCLEOTIDE SEQUENCE [LARGE SCALE GENOMIC DNA]</scope>
    <source>
        <strain evidence="2 3">DSM 18101</strain>
    </source>
</reference>
<dbReference type="InterPro" id="IPR018667">
    <property type="entry name" value="DUF2126"/>
</dbReference>
<evidence type="ECO:0000313" key="3">
    <source>
        <dbReference type="Proteomes" id="UP000292958"/>
    </source>
</evidence>
<protein>
    <submittedName>
        <fullName evidence="2">Uncharacterized protein (DUF2126 family)</fullName>
    </submittedName>
</protein>
<gene>
    <name evidence="2" type="ORF">BDD14_3440</name>
</gene>
<dbReference type="EMBL" id="SHKW01000001">
    <property type="protein sequence ID" value="RZU41898.1"/>
    <property type="molecule type" value="Genomic_DNA"/>
</dbReference>
<name>A0A4Q7YW59_9BACT</name>
<dbReference type="Pfam" id="PF09899">
    <property type="entry name" value="DUF2126"/>
    <property type="match status" value="2"/>
</dbReference>
<dbReference type="Proteomes" id="UP000292958">
    <property type="component" value="Unassembled WGS sequence"/>
</dbReference>
<sequence>MRRVGSMSMQVALNHRTQYRYDKAVSLGPQVIQLRPAPHCRTRILSYSLNVTPSEHLLNWQLDQHNNYIARLLFPGKTKEFVVEVDLVAELSPFDPFAFFLEPGVEDYPFEYAPELAKDLDLYRLIDPAGPLLQAFLDNISDEKRGTISVLVDLNRRVRDEIDYVTRLDPGVQTCEQTLESRTGSCRDSAWLLVQSLRHMGIAARFVSGYLIQMAVDESASEDSGGSQTDSAELHAWAEAFLPGAGWIGMDPTSGLLAGEGHIPLVCTPNASRAGPITGTVEQASVDFSYTMSIRRLNDAPRPSKPFTEEDWVQVEQLAHRVDADLNAQDVRLTMGGEPTFVGIDEPESPQWNIEALGEMKRTRGLALIQSLRKRTVPGALLHYGQGKWYPGELLPRWALSFFWREDGVAIWENIDLIAKEDQAYGLDTADAFLFMEALTRRLEVSAENLMPAYNAEAESTEPAGYILPIRRRQPSGKLRWSSQLWFPRPERLLLTPGDSPIGYRIPTELMPWVAPDELEYDFEAAPFGNRVKLPSSPTRRMDLFDRMPPSDPLPALSTTSETATELIRPSLCVQAREGRLHVFLPYAPQLADYLDLVAAVEDTCEYLHKPVWLEGYPPPSDQRLRSFSITPDPGVLEVNLPPVSNWDELEQISTLLFEEARRNRLTAEKFAYDGSHLATGGGNHIVLGGATVLDSPFLRRPDLLRSMVAYWQNHPSLSYLFSGMYVGPTSQYPRVDEARMDALYELEIAFSHLPSSDCPPSVVDGLFRNLLVDVTGNSHRAEFCIDKLYPPEGRGCRLGLLELRAFEMSPHVRMSLVEMLLIRALVSTFWKRPLEGKLIRWGSTLHDRFMLPYFVRRDFFDVLTQLRRSGYNFEEKWFASHLEFRFPKIGSIAAEGVELKLRQALEPWNVLAEETTSGRTVRSVDSSLERVQVEVSGFTTDSRYVVACNGRGVPLHPTGEPGEAVAGVRYRARRLSTAVHPTIPVHTPLVFDIIDRWKERSIGRCIYHADPPDGRIYTTRPANAKEAEDRRMKRFQKSDHTLGLVGAPVEETNPIFPLTLDLRLSCSDKTTTSKYEEPTR</sequence>
<dbReference type="Gene3D" id="3.10.620.30">
    <property type="match status" value="1"/>
</dbReference>
<dbReference type="SMART" id="SM00460">
    <property type="entry name" value="TGc"/>
    <property type="match status" value="1"/>
</dbReference>
<accession>A0A4Q7YW59</accession>
<dbReference type="Pfam" id="PF08379">
    <property type="entry name" value="Bact_transglu_N"/>
    <property type="match status" value="1"/>
</dbReference>